<evidence type="ECO:0000256" key="10">
    <source>
        <dbReference type="RuleBase" id="RU004474"/>
    </source>
</evidence>
<evidence type="ECO:0000313" key="13">
    <source>
        <dbReference type="Proteomes" id="UP000016462"/>
    </source>
</evidence>
<comment type="caution">
    <text evidence="12">The sequence shown here is derived from an EMBL/GenBank/DDBJ whole genome shotgun (WGS) entry which is preliminary data.</text>
</comment>
<evidence type="ECO:0000313" key="12">
    <source>
        <dbReference type="EMBL" id="ERG62965.1"/>
    </source>
</evidence>
<protein>
    <recommendedName>
        <fullName evidence="4 9">Dihydrofolate reductase</fullName>
        <ecNumber evidence="3 9">1.5.1.3</ecNumber>
    </recommendedName>
</protein>
<dbReference type="Proteomes" id="UP000016462">
    <property type="component" value="Unassembled WGS sequence"/>
</dbReference>
<keyword evidence="5 9" id="KW-0554">One-carbon metabolism</keyword>
<dbReference type="AlphaFoldDB" id="U1MQM7"/>
<evidence type="ECO:0000256" key="9">
    <source>
        <dbReference type="PIRNR" id="PIRNR000194"/>
    </source>
</evidence>
<evidence type="ECO:0000256" key="7">
    <source>
        <dbReference type="ARBA" id="ARBA00023002"/>
    </source>
</evidence>
<evidence type="ECO:0000256" key="3">
    <source>
        <dbReference type="ARBA" id="ARBA00012856"/>
    </source>
</evidence>
<comment type="function">
    <text evidence="8 9">Key enzyme in folate metabolism. Catalyzes an essential reaction for de novo glycine and purine synthesis, and for DNA precursor synthesis.</text>
</comment>
<dbReference type="GO" id="GO:0046655">
    <property type="term" value="P:folic acid metabolic process"/>
    <property type="evidence" value="ECO:0007669"/>
    <property type="project" value="TreeGrafter"/>
</dbReference>
<dbReference type="GO" id="GO:0005829">
    <property type="term" value="C:cytosol"/>
    <property type="evidence" value="ECO:0007669"/>
    <property type="project" value="TreeGrafter"/>
</dbReference>
<comment type="similarity">
    <text evidence="2 9 10">Belongs to the dihydrofolate reductase family.</text>
</comment>
<evidence type="ECO:0000256" key="6">
    <source>
        <dbReference type="ARBA" id="ARBA00022857"/>
    </source>
</evidence>
<dbReference type="FunFam" id="3.40.430.10:FF:000001">
    <property type="entry name" value="Dihydrofolate reductase"/>
    <property type="match status" value="1"/>
</dbReference>
<dbReference type="PROSITE" id="PS00075">
    <property type="entry name" value="DHFR_1"/>
    <property type="match status" value="1"/>
</dbReference>
<comment type="pathway">
    <text evidence="1 9">Cofactor biosynthesis; tetrahydrofolate biosynthesis; 5,6,7,8-tetrahydrofolate from 7,8-dihydrofolate: step 1/1.</text>
</comment>
<dbReference type="InterPro" id="IPR017925">
    <property type="entry name" value="DHFR_CS"/>
</dbReference>
<dbReference type="InterPro" id="IPR001796">
    <property type="entry name" value="DHFR_dom"/>
</dbReference>
<proteinExistence type="inferred from homology"/>
<dbReference type="InterPro" id="IPR012259">
    <property type="entry name" value="DHFR"/>
</dbReference>
<gene>
    <name evidence="12" type="ORF">L332_00600</name>
</gene>
<evidence type="ECO:0000256" key="2">
    <source>
        <dbReference type="ARBA" id="ARBA00009539"/>
    </source>
</evidence>
<dbReference type="PIRSF" id="PIRSF000194">
    <property type="entry name" value="DHFR"/>
    <property type="match status" value="1"/>
</dbReference>
<evidence type="ECO:0000256" key="4">
    <source>
        <dbReference type="ARBA" id="ARBA00018886"/>
    </source>
</evidence>
<name>U1MQM7_9MICO</name>
<dbReference type="PROSITE" id="PS51330">
    <property type="entry name" value="DHFR_2"/>
    <property type="match status" value="1"/>
</dbReference>
<dbReference type="OrthoDB" id="9804315at2"/>
<dbReference type="UniPathway" id="UPA00077">
    <property type="reaction ID" value="UER00158"/>
</dbReference>
<evidence type="ECO:0000256" key="8">
    <source>
        <dbReference type="ARBA" id="ARBA00025067"/>
    </source>
</evidence>
<dbReference type="GO" id="GO:0046452">
    <property type="term" value="P:dihydrofolate metabolic process"/>
    <property type="evidence" value="ECO:0007669"/>
    <property type="project" value="TreeGrafter"/>
</dbReference>
<evidence type="ECO:0000256" key="1">
    <source>
        <dbReference type="ARBA" id="ARBA00004903"/>
    </source>
</evidence>
<evidence type="ECO:0000259" key="11">
    <source>
        <dbReference type="PROSITE" id="PS51330"/>
    </source>
</evidence>
<keyword evidence="13" id="KW-1185">Reference proteome</keyword>
<accession>U1MQM7</accession>
<keyword evidence="6 9" id="KW-0521">NADP</keyword>
<dbReference type="SUPFAM" id="SSF53597">
    <property type="entry name" value="Dihydrofolate reductase-like"/>
    <property type="match status" value="1"/>
</dbReference>
<dbReference type="GO" id="GO:0070401">
    <property type="term" value="F:NADP+ binding"/>
    <property type="evidence" value="ECO:0007669"/>
    <property type="project" value="UniProtKB-ARBA"/>
</dbReference>
<feature type="domain" description="DHFR" evidence="11">
    <location>
        <begin position="1"/>
        <end position="164"/>
    </location>
</feature>
<keyword evidence="7 9" id="KW-0560">Oxidoreductase</keyword>
<dbReference type="GO" id="GO:0046654">
    <property type="term" value="P:tetrahydrofolate biosynthetic process"/>
    <property type="evidence" value="ECO:0007669"/>
    <property type="project" value="UniProtKB-UniPathway"/>
</dbReference>
<organism evidence="12 13">
    <name type="scientific">Agrococcus pavilionensis RW1</name>
    <dbReference type="NCBI Taxonomy" id="1330458"/>
    <lineage>
        <taxon>Bacteria</taxon>
        <taxon>Bacillati</taxon>
        <taxon>Actinomycetota</taxon>
        <taxon>Actinomycetes</taxon>
        <taxon>Micrococcales</taxon>
        <taxon>Microbacteriaceae</taxon>
        <taxon>Agrococcus</taxon>
    </lineage>
</organism>
<reference evidence="12 13" key="1">
    <citation type="journal article" date="2013" name="Genome Announc.">
        <title>First draft genome sequence from a member of the genus agrococcus, isolated from modern microbialites.</title>
        <authorList>
            <person name="White R.A.III."/>
            <person name="Grassa C.J."/>
            <person name="Suttle C.A."/>
        </authorList>
    </citation>
    <scope>NUCLEOTIDE SEQUENCE [LARGE SCALE GENOMIC DNA]</scope>
    <source>
        <strain evidence="12 13">RW1</strain>
    </source>
</reference>
<dbReference type="PRINTS" id="PR00070">
    <property type="entry name" value="DHFR"/>
</dbReference>
<dbReference type="CDD" id="cd00209">
    <property type="entry name" value="DHFR"/>
    <property type="match status" value="1"/>
</dbReference>
<dbReference type="PANTHER" id="PTHR48069">
    <property type="entry name" value="DIHYDROFOLATE REDUCTASE"/>
    <property type="match status" value="1"/>
</dbReference>
<dbReference type="GO" id="GO:0006730">
    <property type="term" value="P:one-carbon metabolic process"/>
    <property type="evidence" value="ECO:0007669"/>
    <property type="project" value="UniProtKB-KW"/>
</dbReference>
<dbReference type="EMBL" id="ASHR01000044">
    <property type="protein sequence ID" value="ERG62965.1"/>
    <property type="molecule type" value="Genomic_DNA"/>
</dbReference>
<sequence>MIGMIWAQARGGVIGDAGDMPWSLPEDMARFKAITMGHPVVMGRRTWKSFPPRYRPLPGRENIVITSSDDFVAPGARVVPNLDEALATALAIDDEVWIVGGGRVYRDAMARADRLEITDIELDATGDTTAPVPDASWRVVMRDPAEGWHASRTGLRFAYRTLERRAERPRERHGSLVE</sequence>
<evidence type="ECO:0000256" key="5">
    <source>
        <dbReference type="ARBA" id="ARBA00022563"/>
    </source>
</evidence>
<comment type="catalytic activity">
    <reaction evidence="9">
        <text>(6S)-5,6,7,8-tetrahydrofolate + NADP(+) = 7,8-dihydrofolate + NADPH + H(+)</text>
        <dbReference type="Rhea" id="RHEA:15009"/>
        <dbReference type="ChEBI" id="CHEBI:15378"/>
        <dbReference type="ChEBI" id="CHEBI:57451"/>
        <dbReference type="ChEBI" id="CHEBI:57453"/>
        <dbReference type="ChEBI" id="CHEBI:57783"/>
        <dbReference type="ChEBI" id="CHEBI:58349"/>
        <dbReference type="EC" id="1.5.1.3"/>
    </reaction>
</comment>
<dbReference type="Pfam" id="PF00186">
    <property type="entry name" value="DHFR_1"/>
    <property type="match status" value="1"/>
</dbReference>
<dbReference type="EC" id="1.5.1.3" evidence="3 9"/>
<dbReference type="InterPro" id="IPR024072">
    <property type="entry name" value="DHFR-like_dom_sf"/>
</dbReference>
<dbReference type="GO" id="GO:0004146">
    <property type="term" value="F:dihydrofolate reductase activity"/>
    <property type="evidence" value="ECO:0007669"/>
    <property type="project" value="UniProtKB-EC"/>
</dbReference>
<dbReference type="PANTHER" id="PTHR48069:SF3">
    <property type="entry name" value="DIHYDROFOLATE REDUCTASE"/>
    <property type="match status" value="1"/>
</dbReference>
<dbReference type="Gene3D" id="3.40.430.10">
    <property type="entry name" value="Dihydrofolate Reductase, subunit A"/>
    <property type="match status" value="1"/>
</dbReference>